<dbReference type="EMBL" id="BK016230">
    <property type="protein sequence ID" value="DAG03501.1"/>
    <property type="molecule type" value="Genomic_DNA"/>
</dbReference>
<protein>
    <submittedName>
        <fullName evidence="1">Uncharacterized protein</fullName>
    </submittedName>
</protein>
<accession>A0A8S5V9V7</accession>
<reference evidence="1" key="1">
    <citation type="journal article" date="2021" name="Proc. Natl. Acad. Sci. U.S.A.">
        <title>A Catalog of Tens of Thousands of Viruses from Human Metagenomes Reveals Hidden Associations with Chronic Diseases.</title>
        <authorList>
            <person name="Tisza M.J."/>
            <person name="Buck C.B."/>
        </authorList>
    </citation>
    <scope>NUCLEOTIDE SEQUENCE</scope>
    <source>
        <strain evidence="1">CtUml7</strain>
    </source>
</reference>
<name>A0A8S5V9V7_9CAUD</name>
<evidence type="ECO:0000313" key="1">
    <source>
        <dbReference type="EMBL" id="DAG03501.1"/>
    </source>
</evidence>
<sequence>MELHRLKEMQDDYDEELFNKIYKDCSKLMDKLTFGINPLYYGVTTDIIRSWFDDKFIYVYNKYYGEMSDKSLKSHIIKALQQFRCRILRGAYTQHSEKNIEMIRLDDEEYQRYNMDVIDDIEPEVDEELLAKVKDFMKQTLSEDAYFLFNLQLNPPPMVLSNEKETLDEKWASFLDLPQEESTYIYLDKLREEISRGTKRCRNEFKDQVTK</sequence>
<organism evidence="1">
    <name type="scientific">Ackermannviridae sp. ctUml7</name>
    <dbReference type="NCBI Taxonomy" id="2825753"/>
    <lineage>
        <taxon>Viruses</taxon>
        <taxon>Duplodnaviria</taxon>
        <taxon>Heunggongvirae</taxon>
        <taxon>Uroviricota</taxon>
        <taxon>Caudoviricetes</taxon>
        <taxon>Pantevenvirales</taxon>
        <taxon>Ackermannviridae</taxon>
    </lineage>
</organism>
<proteinExistence type="predicted"/>